<reference evidence="5" key="1">
    <citation type="submission" date="2021-04" db="EMBL/GenBank/DDBJ databases">
        <title>Pseudaminobacter soli sp. nov., isolated from paddy soil contaminated by heavy metals.</title>
        <authorList>
            <person name="Zhang K."/>
        </authorList>
    </citation>
    <scope>NUCLEOTIDE SEQUENCE</scope>
    <source>
        <strain evidence="5">19-2017</strain>
    </source>
</reference>
<dbReference type="SUPFAM" id="SSF48008">
    <property type="entry name" value="GntR ligand-binding domain-like"/>
    <property type="match status" value="1"/>
</dbReference>
<dbReference type="InterPro" id="IPR008920">
    <property type="entry name" value="TF_FadR/GntR_C"/>
</dbReference>
<keyword evidence="3" id="KW-0804">Transcription</keyword>
<dbReference type="InterPro" id="IPR036388">
    <property type="entry name" value="WH-like_DNA-bd_sf"/>
</dbReference>
<sequence>MAGLASVTRRPLQDQIYNALYKAISSGAFAPGQRFSLRSVADALGTSTMPVREAVGRLVEIGALELLENRRLRVPLLDAPRYRDLIRARLLIEASATEAGVPTISDEAIAELARMHRDMCELSEKPYTDEYSGQYLAINRNFHFTIYESAKSQTLTNIIESLWVRTGPFLHILHQRASTWRGNDIHARILEAVQRRDGPAAKLAIYEDIESAMNYVIEDEMFK</sequence>
<dbReference type="EMBL" id="JAGWCR010000014">
    <property type="protein sequence ID" value="MBS3651575.1"/>
    <property type="molecule type" value="Genomic_DNA"/>
</dbReference>
<evidence type="ECO:0000256" key="3">
    <source>
        <dbReference type="ARBA" id="ARBA00023163"/>
    </source>
</evidence>
<evidence type="ECO:0000256" key="2">
    <source>
        <dbReference type="ARBA" id="ARBA00023125"/>
    </source>
</evidence>
<dbReference type="InterPro" id="IPR011711">
    <property type="entry name" value="GntR_C"/>
</dbReference>
<evidence type="ECO:0000256" key="1">
    <source>
        <dbReference type="ARBA" id="ARBA00023015"/>
    </source>
</evidence>
<protein>
    <submittedName>
        <fullName evidence="5">GntR family transcriptional regulator</fullName>
    </submittedName>
</protein>
<gene>
    <name evidence="5" type="ORF">KEU06_23435</name>
</gene>
<dbReference type="SMART" id="SM00345">
    <property type="entry name" value="HTH_GNTR"/>
    <property type="match status" value="1"/>
</dbReference>
<dbReference type="Gene3D" id="1.10.10.10">
    <property type="entry name" value="Winged helix-like DNA-binding domain superfamily/Winged helix DNA-binding domain"/>
    <property type="match status" value="1"/>
</dbReference>
<dbReference type="PANTHER" id="PTHR43537:SF39">
    <property type="entry name" value="HTH-TYPE TRANSCRIPTIONAL REGULATOR MCBR"/>
    <property type="match status" value="1"/>
</dbReference>
<dbReference type="InterPro" id="IPR036390">
    <property type="entry name" value="WH_DNA-bd_sf"/>
</dbReference>
<dbReference type="InterPro" id="IPR000524">
    <property type="entry name" value="Tscrpt_reg_HTH_GntR"/>
</dbReference>
<accession>A0A942IAR3</accession>
<comment type="caution">
    <text evidence="5">The sequence shown here is derived from an EMBL/GenBank/DDBJ whole genome shotgun (WGS) entry which is preliminary data.</text>
</comment>
<dbReference type="Pfam" id="PF00392">
    <property type="entry name" value="GntR"/>
    <property type="match status" value="1"/>
</dbReference>
<keyword evidence="2" id="KW-0238">DNA-binding</keyword>
<dbReference type="GO" id="GO:0003677">
    <property type="term" value="F:DNA binding"/>
    <property type="evidence" value="ECO:0007669"/>
    <property type="project" value="UniProtKB-KW"/>
</dbReference>
<dbReference type="SMART" id="SM00895">
    <property type="entry name" value="FCD"/>
    <property type="match status" value="1"/>
</dbReference>
<dbReference type="Gene3D" id="1.20.120.530">
    <property type="entry name" value="GntR ligand-binding domain-like"/>
    <property type="match status" value="1"/>
</dbReference>
<dbReference type="GO" id="GO:0003700">
    <property type="term" value="F:DNA-binding transcription factor activity"/>
    <property type="evidence" value="ECO:0007669"/>
    <property type="project" value="InterPro"/>
</dbReference>
<dbReference type="PROSITE" id="PS50949">
    <property type="entry name" value="HTH_GNTR"/>
    <property type="match status" value="1"/>
</dbReference>
<feature type="domain" description="HTH gntR-type" evidence="4">
    <location>
        <begin position="10"/>
        <end position="77"/>
    </location>
</feature>
<dbReference type="Pfam" id="PF07729">
    <property type="entry name" value="FCD"/>
    <property type="match status" value="1"/>
</dbReference>
<evidence type="ECO:0000259" key="4">
    <source>
        <dbReference type="PROSITE" id="PS50949"/>
    </source>
</evidence>
<dbReference type="SUPFAM" id="SSF46785">
    <property type="entry name" value="Winged helix' DNA-binding domain"/>
    <property type="match status" value="1"/>
</dbReference>
<keyword evidence="6" id="KW-1185">Reference proteome</keyword>
<name>A0A942IAR3_9HYPH</name>
<organism evidence="5 6">
    <name type="scientific">Pseudaminobacter soli</name>
    <name type="common">ex Zhang et al. 2022</name>
    <dbReference type="NCBI Taxonomy" id="2831468"/>
    <lineage>
        <taxon>Bacteria</taxon>
        <taxon>Pseudomonadati</taxon>
        <taxon>Pseudomonadota</taxon>
        <taxon>Alphaproteobacteria</taxon>
        <taxon>Hyphomicrobiales</taxon>
        <taxon>Phyllobacteriaceae</taxon>
        <taxon>Pseudaminobacter</taxon>
    </lineage>
</organism>
<evidence type="ECO:0000313" key="5">
    <source>
        <dbReference type="EMBL" id="MBS3651575.1"/>
    </source>
</evidence>
<keyword evidence="1" id="KW-0805">Transcription regulation</keyword>
<evidence type="ECO:0000313" key="6">
    <source>
        <dbReference type="Proteomes" id="UP000680348"/>
    </source>
</evidence>
<dbReference type="RefSeq" id="WP_188257124.1">
    <property type="nucleotide sequence ID" value="NZ_JABVCF010000014.1"/>
</dbReference>
<dbReference type="Proteomes" id="UP000680348">
    <property type="component" value="Unassembled WGS sequence"/>
</dbReference>
<proteinExistence type="predicted"/>
<dbReference type="AlphaFoldDB" id="A0A942IAR3"/>
<dbReference type="PANTHER" id="PTHR43537">
    <property type="entry name" value="TRANSCRIPTIONAL REGULATOR, GNTR FAMILY"/>
    <property type="match status" value="1"/>
</dbReference>